<dbReference type="Proteomes" id="UP000001542">
    <property type="component" value="Unassembled WGS sequence"/>
</dbReference>
<dbReference type="RefSeq" id="XP_001317563.1">
    <property type="nucleotide sequence ID" value="XM_001317528.1"/>
</dbReference>
<evidence type="ECO:0000313" key="2">
    <source>
        <dbReference type="Proteomes" id="UP000001542"/>
    </source>
</evidence>
<organism evidence="1 2">
    <name type="scientific">Trichomonas vaginalis (strain ATCC PRA-98 / G3)</name>
    <dbReference type="NCBI Taxonomy" id="412133"/>
    <lineage>
        <taxon>Eukaryota</taxon>
        <taxon>Metamonada</taxon>
        <taxon>Parabasalia</taxon>
        <taxon>Trichomonadida</taxon>
        <taxon>Trichomonadidae</taxon>
        <taxon>Trichomonas</taxon>
    </lineage>
</organism>
<dbReference type="KEGG" id="tva:4763206"/>
<dbReference type="VEuPathDB" id="TrichDB:TVAG_153740"/>
<evidence type="ECO:0000313" key="1">
    <source>
        <dbReference type="EMBL" id="EAY05340.1"/>
    </source>
</evidence>
<sequence length="143" mass="17249">MKINELEVGKRMIIADTNWMDRDFTFTRLVISRVSKKLFSLVQTNSTDTCIMKHSIVPIDYKPRFPKPDLPNGDPKSFYLLGYIDKPFDESNTLRARKVFYYAEQYEISRSFSFYNRLRKYFLSFEIIKRINQIREYLNQYPN</sequence>
<dbReference type="VEuPathDB" id="TrichDB:TVAGG3_0352430"/>
<name>A2EPS9_TRIV3</name>
<gene>
    <name evidence="1" type="ORF">TVAG_153740</name>
</gene>
<reference evidence="1" key="2">
    <citation type="journal article" date="2007" name="Science">
        <title>Draft genome sequence of the sexually transmitted pathogen Trichomonas vaginalis.</title>
        <authorList>
            <person name="Carlton J.M."/>
            <person name="Hirt R.P."/>
            <person name="Silva J.C."/>
            <person name="Delcher A.L."/>
            <person name="Schatz M."/>
            <person name="Zhao Q."/>
            <person name="Wortman J.R."/>
            <person name="Bidwell S.L."/>
            <person name="Alsmark U.C.M."/>
            <person name="Besteiro S."/>
            <person name="Sicheritz-Ponten T."/>
            <person name="Noel C.J."/>
            <person name="Dacks J.B."/>
            <person name="Foster P.G."/>
            <person name="Simillion C."/>
            <person name="Van de Peer Y."/>
            <person name="Miranda-Saavedra D."/>
            <person name="Barton G.J."/>
            <person name="Westrop G.D."/>
            <person name="Mueller S."/>
            <person name="Dessi D."/>
            <person name="Fiori P.L."/>
            <person name="Ren Q."/>
            <person name="Paulsen I."/>
            <person name="Zhang H."/>
            <person name="Bastida-Corcuera F.D."/>
            <person name="Simoes-Barbosa A."/>
            <person name="Brown M.T."/>
            <person name="Hayes R.D."/>
            <person name="Mukherjee M."/>
            <person name="Okumura C.Y."/>
            <person name="Schneider R."/>
            <person name="Smith A.J."/>
            <person name="Vanacova S."/>
            <person name="Villalvazo M."/>
            <person name="Haas B.J."/>
            <person name="Pertea M."/>
            <person name="Feldblyum T.V."/>
            <person name="Utterback T.R."/>
            <person name="Shu C.L."/>
            <person name="Osoegawa K."/>
            <person name="de Jong P.J."/>
            <person name="Hrdy I."/>
            <person name="Horvathova L."/>
            <person name="Zubacova Z."/>
            <person name="Dolezal P."/>
            <person name="Malik S.B."/>
            <person name="Logsdon J.M. Jr."/>
            <person name="Henze K."/>
            <person name="Gupta A."/>
            <person name="Wang C.C."/>
            <person name="Dunne R.L."/>
            <person name="Upcroft J.A."/>
            <person name="Upcroft P."/>
            <person name="White O."/>
            <person name="Salzberg S.L."/>
            <person name="Tang P."/>
            <person name="Chiu C.-H."/>
            <person name="Lee Y.-S."/>
            <person name="Embley T.M."/>
            <person name="Coombs G.H."/>
            <person name="Mottram J.C."/>
            <person name="Tachezy J."/>
            <person name="Fraser-Liggett C.M."/>
            <person name="Johnson P.J."/>
        </authorList>
    </citation>
    <scope>NUCLEOTIDE SEQUENCE [LARGE SCALE GENOMIC DNA]</scope>
    <source>
        <strain evidence="1">G3</strain>
    </source>
</reference>
<proteinExistence type="predicted"/>
<protein>
    <submittedName>
        <fullName evidence="1">Uncharacterized protein</fullName>
    </submittedName>
</protein>
<keyword evidence="2" id="KW-1185">Reference proteome</keyword>
<dbReference type="InParanoid" id="A2EPS9"/>
<dbReference type="AlphaFoldDB" id="A2EPS9"/>
<reference evidence="1" key="1">
    <citation type="submission" date="2006-10" db="EMBL/GenBank/DDBJ databases">
        <authorList>
            <person name="Amadeo P."/>
            <person name="Zhao Q."/>
            <person name="Wortman J."/>
            <person name="Fraser-Liggett C."/>
            <person name="Carlton J."/>
        </authorList>
    </citation>
    <scope>NUCLEOTIDE SEQUENCE</scope>
    <source>
        <strain evidence="1">G3</strain>
    </source>
</reference>
<dbReference type="EMBL" id="DS113451">
    <property type="protein sequence ID" value="EAY05340.1"/>
    <property type="molecule type" value="Genomic_DNA"/>
</dbReference>
<accession>A2EPS9</accession>